<keyword evidence="2" id="KW-0472">Membrane</keyword>
<dbReference type="RefSeq" id="WP_009134294.1">
    <property type="nucleotide sequence ID" value="NZ_CP102250.1"/>
</dbReference>
<evidence type="ECO:0000256" key="1">
    <source>
        <dbReference type="SAM" id="MobiDB-lite"/>
    </source>
</evidence>
<dbReference type="PATRIC" id="fig|742725.3.peg.1576"/>
<evidence type="ECO:0000256" key="2">
    <source>
        <dbReference type="SAM" id="Phobius"/>
    </source>
</evidence>
<reference evidence="3 4" key="1">
    <citation type="submission" date="2011-08" db="EMBL/GenBank/DDBJ databases">
        <title>The Genome Sequence of Alistipes indistinctus YIT 12060.</title>
        <authorList>
            <consortium name="The Broad Institute Genome Sequencing Platform"/>
            <person name="Earl A."/>
            <person name="Ward D."/>
            <person name="Feldgarden M."/>
            <person name="Gevers D."/>
            <person name="Morotomi M."/>
            <person name="Young S.K."/>
            <person name="Zeng Q."/>
            <person name="Gargeya S."/>
            <person name="Fitzgerald M."/>
            <person name="Haas B."/>
            <person name="Abouelleil A."/>
            <person name="Alvarado L."/>
            <person name="Arachchi H.M."/>
            <person name="Berlin A."/>
            <person name="Brown A."/>
            <person name="Chapman S.B."/>
            <person name="Chen Z."/>
            <person name="Dunbar C."/>
            <person name="Freedman E."/>
            <person name="Gearin G."/>
            <person name="Gellesch M."/>
            <person name="Goldberg J."/>
            <person name="Griggs A."/>
            <person name="Gujja S."/>
            <person name="Heiman D."/>
            <person name="Howarth C."/>
            <person name="Larson L."/>
            <person name="Lui A."/>
            <person name="MacDonald P.J.P."/>
            <person name="Montmayeur A."/>
            <person name="Murphy C."/>
            <person name="Neiman D."/>
            <person name="Pearson M."/>
            <person name="Priest M."/>
            <person name="Roberts A."/>
            <person name="Saif S."/>
            <person name="Shea T."/>
            <person name="Shenoy N."/>
            <person name="Sisk P."/>
            <person name="Stolte C."/>
            <person name="Sykes S."/>
            <person name="Wortman J."/>
            <person name="Nusbaum C."/>
            <person name="Birren B."/>
        </authorList>
    </citation>
    <scope>NUCLEOTIDE SEQUENCE [LARGE SCALE GENOMIC DNA]</scope>
    <source>
        <strain evidence="3 4">YIT 12060</strain>
    </source>
</reference>
<proteinExistence type="predicted"/>
<keyword evidence="2" id="KW-1133">Transmembrane helix</keyword>
<gene>
    <name evidence="3" type="ORF">HMPREF9450_01488</name>
</gene>
<name>G5HA23_9BACT</name>
<keyword evidence="2" id="KW-0812">Transmembrane</keyword>
<evidence type="ECO:0000313" key="4">
    <source>
        <dbReference type="Proteomes" id="UP000006008"/>
    </source>
</evidence>
<organism evidence="3 4">
    <name type="scientific">Alistipes indistinctus YIT 12060</name>
    <dbReference type="NCBI Taxonomy" id="742725"/>
    <lineage>
        <taxon>Bacteria</taxon>
        <taxon>Pseudomonadati</taxon>
        <taxon>Bacteroidota</taxon>
        <taxon>Bacteroidia</taxon>
        <taxon>Bacteroidales</taxon>
        <taxon>Rikenellaceae</taxon>
        <taxon>Alistipes</taxon>
    </lineage>
</organism>
<evidence type="ECO:0000313" key="3">
    <source>
        <dbReference type="EMBL" id="EHB91439.1"/>
    </source>
</evidence>
<accession>G5HA23</accession>
<dbReference type="STRING" id="742725.HMPREF9450_01488"/>
<dbReference type="EMBL" id="ADLD01000013">
    <property type="protein sequence ID" value="EHB91439.1"/>
    <property type="molecule type" value="Genomic_DNA"/>
</dbReference>
<dbReference type="AlphaFoldDB" id="G5HA23"/>
<comment type="caution">
    <text evidence="3">The sequence shown here is derived from an EMBL/GenBank/DDBJ whole genome shotgun (WGS) entry which is preliminary data.</text>
</comment>
<dbReference type="HOGENOM" id="CLU_2784709_0_0_10"/>
<dbReference type="Proteomes" id="UP000006008">
    <property type="component" value="Unassembled WGS sequence"/>
</dbReference>
<feature type="transmembrane region" description="Helical" evidence="2">
    <location>
        <begin position="46"/>
        <end position="66"/>
    </location>
</feature>
<dbReference type="GeneID" id="92815478"/>
<feature type="region of interest" description="Disordered" evidence="1">
    <location>
        <begin position="1"/>
        <end position="22"/>
    </location>
</feature>
<protein>
    <submittedName>
        <fullName evidence="3">Uncharacterized protein</fullName>
    </submittedName>
</protein>
<sequence length="68" mass="7891">MLTEPQNGKRPETAGVEEDSGQQWRLHLRRGIVASRRQGRRNRRGMALRMLLLLAAVLWVLFLVLVNR</sequence>
<keyword evidence="4" id="KW-1185">Reference proteome</keyword>